<keyword evidence="13" id="KW-0511">Multifunctional enzyme</keyword>
<evidence type="ECO:0000256" key="1">
    <source>
        <dbReference type="ARBA" id="ARBA00001974"/>
    </source>
</evidence>
<dbReference type="NCBIfam" id="NF008869">
    <property type="entry name" value="PRK11904.1"/>
    <property type="match status" value="1"/>
</dbReference>
<dbReference type="Gene3D" id="3.40.605.10">
    <property type="entry name" value="Aldehyde Dehydrogenase, Chain A, domain 1"/>
    <property type="match status" value="1"/>
</dbReference>
<comment type="cofactor">
    <cofactor evidence="1 18">
        <name>FAD</name>
        <dbReference type="ChEBI" id="CHEBI:57692"/>
    </cofactor>
</comment>
<keyword evidence="8 18" id="KW-0805">Transcription regulation</keyword>
<evidence type="ECO:0000256" key="2">
    <source>
        <dbReference type="ARBA" id="ARBA00004739"/>
    </source>
</evidence>
<evidence type="ECO:0000259" key="21">
    <source>
        <dbReference type="Pfam" id="PF00171"/>
    </source>
</evidence>
<feature type="active site" evidence="19">
    <location>
        <position position="887"/>
    </location>
</feature>
<dbReference type="GO" id="GO:0003842">
    <property type="term" value="F:L-glutamate gamma-semialdehyde dehydrogenase activity"/>
    <property type="evidence" value="ECO:0007669"/>
    <property type="project" value="UniProtKB-UniRule"/>
</dbReference>
<dbReference type="InterPro" id="IPR050485">
    <property type="entry name" value="Proline_metab_enzyme"/>
</dbReference>
<evidence type="ECO:0000256" key="3">
    <source>
        <dbReference type="ARBA" id="ARBA00004786"/>
    </source>
</evidence>
<dbReference type="SUPFAM" id="SSF53720">
    <property type="entry name" value="ALDH-like"/>
    <property type="match status" value="1"/>
</dbReference>
<dbReference type="Pfam" id="PF18327">
    <property type="entry name" value="PRODH"/>
    <property type="match status" value="1"/>
</dbReference>
<keyword evidence="7 18" id="KW-0560">Oxidoreductase</keyword>
<dbReference type="FunFam" id="3.20.20.220:FF:000004">
    <property type="entry name" value="Bifunctional protein PutA"/>
    <property type="match status" value="1"/>
</dbReference>
<comment type="pathway">
    <text evidence="3 18">Amino-acid degradation; L-proline degradation into L-glutamate; L-glutamate from L-proline: step 2/2.</text>
</comment>
<dbReference type="GO" id="GO:0010133">
    <property type="term" value="P:L-proline catabolic process to L-glutamate"/>
    <property type="evidence" value="ECO:0007669"/>
    <property type="project" value="UniProtKB-UniRule"/>
</dbReference>
<feature type="domain" description="Proline dehydrogenase" evidence="22">
    <location>
        <begin position="207"/>
        <end position="527"/>
    </location>
</feature>
<dbReference type="InterPro" id="IPR005933">
    <property type="entry name" value="PutA_C"/>
</dbReference>
<dbReference type="InterPro" id="IPR024090">
    <property type="entry name" value="PRODH_PutA_dom_I"/>
</dbReference>
<reference evidence="25 26" key="1">
    <citation type="submission" date="2017-09" db="EMBL/GenBank/DDBJ databases">
        <authorList>
            <person name="Ehlers B."/>
            <person name="Leendertz F.H."/>
        </authorList>
    </citation>
    <scope>NUCLEOTIDE SEQUENCE [LARGE SCALE GENOMIC DNA]</scope>
    <source>
        <strain evidence="25 26">CGMCC 1.10978</strain>
    </source>
</reference>
<dbReference type="CDD" id="cd07125">
    <property type="entry name" value="ALDH_PutA-P5CDH"/>
    <property type="match status" value="1"/>
</dbReference>
<feature type="domain" description="Proline dehydrogenase PutA" evidence="23">
    <location>
        <begin position="84"/>
        <end position="197"/>
    </location>
</feature>
<dbReference type="InterPro" id="IPR016160">
    <property type="entry name" value="Ald_DH_CS_CYS"/>
</dbReference>
<evidence type="ECO:0000259" key="22">
    <source>
        <dbReference type="Pfam" id="PF01619"/>
    </source>
</evidence>
<dbReference type="GO" id="GO:0003700">
    <property type="term" value="F:DNA-binding transcription factor activity"/>
    <property type="evidence" value="ECO:0007669"/>
    <property type="project" value="InterPro"/>
</dbReference>
<keyword evidence="10 18" id="KW-0642">Proline metabolism</keyword>
<dbReference type="Proteomes" id="UP000219374">
    <property type="component" value="Unassembled WGS sequence"/>
</dbReference>
<proteinExistence type="inferred from homology"/>
<dbReference type="Gene3D" id="1.20.5.550">
    <property type="entry name" value="Single Helix bin"/>
    <property type="match status" value="1"/>
</dbReference>
<protein>
    <recommendedName>
        <fullName evidence="18">Bifunctional protein PutA</fullName>
    </recommendedName>
    <domain>
        <recommendedName>
            <fullName evidence="18">Proline dehydrogenase</fullName>
            <ecNumber evidence="18">1.5.5.2</ecNumber>
        </recommendedName>
        <alternativeName>
            <fullName evidence="18">Proline oxidase</fullName>
        </alternativeName>
    </domain>
    <domain>
        <recommendedName>
            <fullName evidence="18">Delta-1-pyrroline-5-carboxylate dehydrogenase</fullName>
            <shortName evidence="18">P5C dehydrogenase</shortName>
            <ecNumber evidence="18">1.2.1.88</ecNumber>
        </recommendedName>
        <alternativeName>
            <fullName evidence="18">L-glutamate gamma-semialdehyde dehydrogenase</fullName>
        </alternativeName>
    </domain>
</protein>
<dbReference type="EC" id="1.2.1.88" evidence="18"/>
<feature type="region of interest" description="Disordered" evidence="20">
    <location>
        <begin position="1"/>
        <end position="26"/>
    </location>
</feature>
<gene>
    <name evidence="25" type="ORF">SAMN06296416_107122</name>
</gene>
<dbReference type="Gene3D" id="3.40.309.10">
    <property type="entry name" value="Aldehyde Dehydrogenase, Chain A, domain 2"/>
    <property type="match status" value="1"/>
</dbReference>
<evidence type="ECO:0000256" key="17">
    <source>
        <dbReference type="ARBA" id="ARBA00060911"/>
    </source>
</evidence>
<comment type="catalytic activity">
    <reaction evidence="14 18">
        <text>L-glutamate 5-semialdehyde + NAD(+) + H2O = L-glutamate + NADH + 2 H(+)</text>
        <dbReference type="Rhea" id="RHEA:30235"/>
        <dbReference type="ChEBI" id="CHEBI:15377"/>
        <dbReference type="ChEBI" id="CHEBI:15378"/>
        <dbReference type="ChEBI" id="CHEBI:29985"/>
        <dbReference type="ChEBI" id="CHEBI:57540"/>
        <dbReference type="ChEBI" id="CHEBI:57945"/>
        <dbReference type="ChEBI" id="CHEBI:58066"/>
        <dbReference type="EC" id="1.2.1.88"/>
    </reaction>
</comment>
<dbReference type="GO" id="GO:0009898">
    <property type="term" value="C:cytoplasmic side of plasma membrane"/>
    <property type="evidence" value="ECO:0007669"/>
    <property type="project" value="TreeGrafter"/>
</dbReference>
<keyword evidence="5 18" id="KW-0285">Flavoprotein</keyword>
<feature type="active site" evidence="19">
    <location>
        <position position="853"/>
    </location>
</feature>
<evidence type="ECO:0000256" key="8">
    <source>
        <dbReference type="ARBA" id="ARBA00023015"/>
    </source>
</evidence>
<evidence type="ECO:0000256" key="4">
    <source>
        <dbReference type="ARBA" id="ARBA00022491"/>
    </source>
</evidence>
<evidence type="ECO:0000256" key="19">
    <source>
        <dbReference type="PIRSR" id="PIRSR000197-1"/>
    </source>
</evidence>
<dbReference type="PROSITE" id="PS00070">
    <property type="entry name" value="ALDEHYDE_DEHYDR_CYS"/>
    <property type="match status" value="1"/>
</dbReference>
<comment type="pathway">
    <text evidence="2 18">Amino-acid degradation; L-proline degradation into L-glutamate; L-glutamate from L-proline: step 1/2.</text>
</comment>
<dbReference type="GO" id="GO:0003677">
    <property type="term" value="F:DNA binding"/>
    <property type="evidence" value="ECO:0007669"/>
    <property type="project" value="UniProtKB-KW"/>
</dbReference>
<sequence>MSNPDPLPPRAAASGGSLIAPELPPPPSPLRAAITAAWLRDETEHLHELLQQARLPDAEQANAQALAIDLVQRVRARAHDQGAIEAFMRQYDLGSEEGVLLMCVAEALLRIPDQETADKLIRDKLGDADWKKHMGESDSVLVNASTWGLMLTGRLVQLNDLTRADVRGAFKRLVGRVGEPVIRLAVRQAMRIMGHQFVMGRTIGEALARSRKGANAAYRYSFDMLGEGALTGKDAARYLDAYRAAIRAIGATGPFADVFAAPSISIKLSALHPRYEHAKRARVMAELAPAILELAQLAKSCGIGFTIDAEEADRLELSLDLIEATFSDPSLDGWEGYGLAVQAYQKRTPYAIDFLADLARRVGRRMPVRLVKGAYWDAEIKRAQVEGHPGYPVFTRKPNTDVSYLANARRLFANIDALYPMFATHNAQTIAAICRMASVSLASGKGQGAEEKRTAAETAASDGSGSSPFEFQKLHGMGDDLYAEVVPKHRLDVPCRVYAPVGSHEDLLPYLVRRLLENGANSSFVNRITDEDVAIEDLVRDPVETVSAFASIPHPRIPLPEDLFRNQGIERKNSMGANLANDNELRVLAEQLNAAFENAGKHGWRAAPLVPGAMVTTPAANVANPADRRQIVGQWQPADAGAVEKALQNAVAAQPAWDRTPAASRATILEYAADLLQARMPGFMALCVKEAGKTIPDSVAEVREAVDFLRYYAAQARASFGAPEKLPGPTGESNELQLHGRGVFVCISPWNFPLAIFLGQVGAALAAGNSVIAKPAEQTNLIGHAAVKLLHEAGVPENVLQFVPGDGAIVGAALTRDPRVAGVAFTGSTDTARAINRALAGRESGPIATLIAETGGQNAFIADSSALPEQLVKDAIGSAFTSAGQRCSAARVLFVQDDIADKVMTMLAGAMDELRIGDPALLSTDVGPVIDDDALKILEDHAARMAAEARLIRQAPTSEAASHGSFFAPRAWELQSLDQLHREVFGPALHVIRWKAEQLDQVIDAINATGYGLTLGVHSRIDETIERIAARVKVGNVYVNRNQIGAVVGVQPFGGQGLSGTGPKAGGPHYLPRFATEKTVTVNTTAAGGNASLLTLGD</sequence>
<dbReference type="InterPro" id="IPR041349">
    <property type="entry name" value="PRODH"/>
</dbReference>
<feature type="domain" description="Proline utilization A proline dehydrogenase N-terminal" evidence="24">
    <location>
        <begin position="28"/>
        <end position="75"/>
    </location>
</feature>
<evidence type="ECO:0000256" key="11">
    <source>
        <dbReference type="ARBA" id="ARBA00023125"/>
    </source>
</evidence>
<dbReference type="FunFam" id="3.40.309.10:FF:000005">
    <property type="entry name" value="1-pyrroline-5-carboxylate dehydrogenase 1"/>
    <property type="match status" value="1"/>
</dbReference>
<dbReference type="InterPro" id="IPR016162">
    <property type="entry name" value="Ald_DH_N"/>
</dbReference>
<keyword evidence="12 18" id="KW-0804">Transcription</keyword>
<dbReference type="Pfam" id="PF14850">
    <property type="entry name" value="Pro_dh-DNA_bdg"/>
    <property type="match status" value="1"/>
</dbReference>
<dbReference type="EMBL" id="OCND01000007">
    <property type="protein sequence ID" value="SOD55444.1"/>
    <property type="molecule type" value="Genomic_DNA"/>
</dbReference>
<comment type="catalytic activity">
    <reaction evidence="15 18">
        <text>L-proline + a quinone = (S)-1-pyrroline-5-carboxylate + a quinol + H(+)</text>
        <dbReference type="Rhea" id="RHEA:23784"/>
        <dbReference type="ChEBI" id="CHEBI:15378"/>
        <dbReference type="ChEBI" id="CHEBI:17388"/>
        <dbReference type="ChEBI" id="CHEBI:24646"/>
        <dbReference type="ChEBI" id="CHEBI:60039"/>
        <dbReference type="ChEBI" id="CHEBI:132124"/>
        <dbReference type="EC" id="1.5.5.2"/>
    </reaction>
</comment>
<dbReference type="InterPro" id="IPR024082">
    <property type="entry name" value="PRODH_PutA_dom_II"/>
</dbReference>
<dbReference type="Gene3D" id="3.20.20.220">
    <property type="match status" value="1"/>
</dbReference>
<dbReference type="PANTHER" id="PTHR42862:SF1">
    <property type="entry name" value="DELTA-1-PYRROLINE-5-CARBOXYLATE DEHYDROGENASE 2, ISOFORM A-RELATED"/>
    <property type="match status" value="1"/>
</dbReference>
<evidence type="ECO:0000256" key="5">
    <source>
        <dbReference type="ARBA" id="ARBA00022630"/>
    </source>
</evidence>
<keyword evidence="11 18" id="KW-0238">DNA-binding</keyword>
<evidence type="ECO:0000313" key="25">
    <source>
        <dbReference type="EMBL" id="SOD55444.1"/>
    </source>
</evidence>
<evidence type="ECO:0000259" key="24">
    <source>
        <dbReference type="Pfam" id="PF18327"/>
    </source>
</evidence>
<feature type="domain" description="Aldehyde dehydrogenase" evidence="21">
    <location>
        <begin position="620"/>
        <end position="1080"/>
    </location>
</feature>
<dbReference type="AlphaFoldDB" id="A0A286D9X7"/>
<dbReference type="PIRSF" id="PIRSF000197">
    <property type="entry name" value="Bifunct_PutA"/>
    <property type="match status" value="1"/>
</dbReference>
<evidence type="ECO:0000256" key="20">
    <source>
        <dbReference type="SAM" id="MobiDB-lite"/>
    </source>
</evidence>
<evidence type="ECO:0000256" key="15">
    <source>
        <dbReference type="ARBA" id="ARBA00048779"/>
    </source>
</evidence>
<dbReference type="InterPro" id="IPR016161">
    <property type="entry name" value="Ald_DH/histidinol_DH"/>
</dbReference>
<dbReference type="RefSeq" id="WP_097122698.1">
    <property type="nucleotide sequence ID" value="NZ_OCND01000007.1"/>
</dbReference>
<keyword evidence="9 18" id="KW-0520">NAD</keyword>
<dbReference type="InterPro" id="IPR029041">
    <property type="entry name" value="FAD-linked_oxidoreductase-like"/>
</dbReference>
<keyword evidence="6 18" id="KW-0274">FAD</keyword>
<comment type="function">
    <text evidence="18">Oxidizes proline to glutamate for use as a carbon and nitrogen source.</text>
</comment>
<evidence type="ECO:0000256" key="12">
    <source>
        <dbReference type="ARBA" id="ARBA00023163"/>
    </source>
</evidence>
<dbReference type="PANTHER" id="PTHR42862">
    <property type="entry name" value="DELTA-1-PYRROLINE-5-CARBOXYLATE DEHYDROGENASE 1, ISOFORM A-RELATED"/>
    <property type="match status" value="1"/>
</dbReference>
<keyword evidence="4 18" id="KW-0678">Repressor</keyword>
<evidence type="ECO:0000256" key="14">
    <source>
        <dbReference type="ARBA" id="ARBA00048142"/>
    </source>
</evidence>
<evidence type="ECO:0000259" key="23">
    <source>
        <dbReference type="Pfam" id="PF14850"/>
    </source>
</evidence>
<dbReference type="SUPFAM" id="SSF81935">
    <property type="entry name" value="N-terminal domain of bifunctional PutA protein"/>
    <property type="match status" value="1"/>
</dbReference>
<dbReference type="InterPro" id="IPR015590">
    <property type="entry name" value="Aldehyde_DH_dom"/>
</dbReference>
<dbReference type="FunFam" id="1.20.5.460:FF:000001">
    <property type="entry name" value="Bifunctional protein PutA"/>
    <property type="match status" value="1"/>
</dbReference>
<dbReference type="UniPathway" id="UPA00261">
    <property type="reaction ID" value="UER00373"/>
</dbReference>
<evidence type="ECO:0000256" key="7">
    <source>
        <dbReference type="ARBA" id="ARBA00023002"/>
    </source>
</evidence>
<dbReference type="NCBIfam" id="TIGR01238">
    <property type="entry name" value="D1pyr5carbox3"/>
    <property type="match status" value="1"/>
</dbReference>
<comment type="similarity">
    <text evidence="16 18">In the N-terminal section; belongs to the proline dehydrogenase family.</text>
</comment>
<dbReference type="GO" id="GO:0004657">
    <property type="term" value="F:proline dehydrogenase activity"/>
    <property type="evidence" value="ECO:0007669"/>
    <property type="project" value="UniProtKB-UniRule"/>
</dbReference>
<evidence type="ECO:0000256" key="6">
    <source>
        <dbReference type="ARBA" id="ARBA00022827"/>
    </source>
</evidence>
<evidence type="ECO:0000256" key="9">
    <source>
        <dbReference type="ARBA" id="ARBA00023027"/>
    </source>
</evidence>
<dbReference type="Pfam" id="PF01619">
    <property type="entry name" value="Pro_dh"/>
    <property type="match status" value="1"/>
</dbReference>
<dbReference type="Gene3D" id="1.20.5.460">
    <property type="entry name" value="Single helix bin"/>
    <property type="match status" value="1"/>
</dbReference>
<dbReference type="EC" id="1.5.5.2" evidence="18"/>
<dbReference type="InterPro" id="IPR016163">
    <property type="entry name" value="Ald_DH_C"/>
</dbReference>
<evidence type="ECO:0000256" key="10">
    <source>
        <dbReference type="ARBA" id="ARBA00023062"/>
    </source>
</evidence>
<comment type="similarity">
    <text evidence="17 18">In the C-terminal section; belongs to the aldehyde dehydrogenase family.</text>
</comment>
<dbReference type="InterPro" id="IPR025703">
    <property type="entry name" value="Bifunct_PutA"/>
</dbReference>
<feature type="region of interest" description="Disordered" evidence="20">
    <location>
        <begin position="447"/>
        <end position="467"/>
    </location>
</feature>
<dbReference type="SUPFAM" id="SSF51730">
    <property type="entry name" value="FAD-linked oxidoreductase"/>
    <property type="match status" value="1"/>
</dbReference>
<dbReference type="OrthoDB" id="9812625at2"/>
<accession>A0A286D9X7</accession>
<dbReference type="InterPro" id="IPR024089">
    <property type="entry name" value="PRODH_PutA_dom_I/II"/>
</dbReference>
<keyword evidence="26" id="KW-1185">Reference proteome</keyword>
<evidence type="ECO:0000256" key="16">
    <source>
        <dbReference type="ARBA" id="ARBA00060889"/>
    </source>
</evidence>
<organism evidence="25 26">
    <name type="scientific">Pseudoxanthomonas wuyuanensis</name>
    <dbReference type="NCBI Taxonomy" id="1073196"/>
    <lineage>
        <taxon>Bacteria</taxon>
        <taxon>Pseudomonadati</taxon>
        <taxon>Pseudomonadota</taxon>
        <taxon>Gammaproteobacteria</taxon>
        <taxon>Lysobacterales</taxon>
        <taxon>Lysobacteraceae</taxon>
        <taxon>Pseudoxanthomonas</taxon>
    </lineage>
</organism>
<evidence type="ECO:0000256" key="18">
    <source>
        <dbReference type="PIRNR" id="PIRNR000197"/>
    </source>
</evidence>
<dbReference type="Pfam" id="PF00171">
    <property type="entry name" value="Aldedh"/>
    <property type="match status" value="1"/>
</dbReference>
<evidence type="ECO:0000256" key="13">
    <source>
        <dbReference type="ARBA" id="ARBA00023268"/>
    </source>
</evidence>
<name>A0A286D9X7_9GAMM</name>
<dbReference type="InterPro" id="IPR002872">
    <property type="entry name" value="Proline_DH_dom"/>
</dbReference>
<evidence type="ECO:0000313" key="26">
    <source>
        <dbReference type="Proteomes" id="UP000219374"/>
    </source>
</evidence>